<protein>
    <recommendedName>
        <fullName evidence="4">DUF3551 domain-containing protein</fullName>
    </recommendedName>
</protein>
<accession>A0A508TKD3</accession>
<evidence type="ECO:0000256" key="1">
    <source>
        <dbReference type="SAM" id="SignalP"/>
    </source>
</evidence>
<reference evidence="2" key="1">
    <citation type="submission" date="2019-02" db="EMBL/GenBank/DDBJ databases">
        <authorList>
            <person name="Pothier F.J."/>
        </authorList>
    </citation>
    <scope>NUCLEOTIDE SEQUENCE</scope>
    <source>
        <strain evidence="2">CI-1B</strain>
    </source>
</reference>
<dbReference type="Proteomes" id="UP000328092">
    <property type="component" value="Unassembled WGS sequence"/>
</dbReference>
<gene>
    <name evidence="2" type="ORF">CI1B_55910</name>
</gene>
<dbReference type="Pfam" id="PF12071">
    <property type="entry name" value="DUF3551"/>
    <property type="match status" value="1"/>
</dbReference>
<organism evidence="2 3">
    <name type="scientific">Bradyrhizobium ivorense</name>
    <dbReference type="NCBI Taxonomy" id="2511166"/>
    <lineage>
        <taxon>Bacteria</taxon>
        <taxon>Pseudomonadati</taxon>
        <taxon>Pseudomonadota</taxon>
        <taxon>Alphaproteobacteria</taxon>
        <taxon>Hyphomicrobiales</taxon>
        <taxon>Nitrobacteraceae</taxon>
        <taxon>Bradyrhizobium</taxon>
    </lineage>
</organism>
<dbReference type="RefSeq" id="WP_229178352.1">
    <property type="nucleotide sequence ID" value="NZ_CAADFC020000022.1"/>
</dbReference>
<sequence length="102" mass="11163">MRTMLLAAASVVTLATLGTGLGAGPAHAVGVRYPFCIQGDRYEGLSNCSYETYEQCLATASGIGQNCIANPYYAGDRDPRSYLNVPPRERRDDGNFFNLFFR</sequence>
<comment type="caution">
    <text evidence="2">The sequence shown here is derived from an EMBL/GenBank/DDBJ whole genome shotgun (WGS) entry which is preliminary data.</text>
</comment>
<evidence type="ECO:0000313" key="3">
    <source>
        <dbReference type="Proteomes" id="UP000328092"/>
    </source>
</evidence>
<evidence type="ECO:0000313" key="2">
    <source>
        <dbReference type="EMBL" id="VIO74812.1"/>
    </source>
</evidence>
<name>A0A508TKD3_9BRAD</name>
<evidence type="ECO:0008006" key="4">
    <source>
        <dbReference type="Google" id="ProtNLM"/>
    </source>
</evidence>
<dbReference type="EMBL" id="CAADFC020000022">
    <property type="protein sequence ID" value="VIO74812.1"/>
    <property type="molecule type" value="Genomic_DNA"/>
</dbReference>
<feature type="chain" id="PRO_5021244725" description="DUF3551 domain-containing protein" evidence="1">
    <location>
        <begin position="29"/>
        <end position="102"/>
    </location>
</feature>
<keyword evidence="1" id="KW-0732">Signal</keyword>
<keyword evidence="3" id="KW-1185">Reference proteome</keyword>
<proteinExistence type="predicted"/>
<dbReference type="AlphaFoldDB" id="A0A508TKD3"/>
<feature type="signal peptide" evidence="1">
    <location>
        <begin position="1"/>
        <end position="28"/>
    </location>
</feature>
<dbReference type="InterPro" id="IPR021937">
    <property type="entry name" value="DUF3551"/>
</dbReference>